<dbReference type="EMBL" id="WTYZ01000001">
    <property type="protein sequence ID" value="MXO82523.1"/>
    <property type="molecule type" value="Genomic_DNA"/>
</dbReference>
<keyword evidence="5 7" id="KW-1133">Transmembrane helix</keyword>
<evidence type="ECO:0000256" key="7">
    <source>
        <dbReference type="SAM" id="Phobius"/>
    </source>
</evidence>
<proteinExistence type="inferred from homology"/>
<keyword evidence="9" id="KW-1185">Reference proteome</keyword>
<accession>A0A844Z6N8</accession>
<keyword evidence="6 7" id="KW-0472">Membrane</keyword>
<evidence type="ECO:0000256" key="6">
    <source>
        <dbReference type="ARBA" id="ARBA00023136"/>
    </source>
</evidence>
<dbReference type="PANTHER" id="PTHR33452:SF1">
    <property type="entry name" value="INNER MEMBRANE PROTEIN YPHA-RELATED"/>
    <property type="match status" value="1"/>
</dbReference>
<dbReference type="Proteomes" id="UP000460290">
    <property type="component" value="Unassembled WGS sequence"/>
</dbReference>
<evidence type="ECO:0000256" key="4">
    <source>
        <dbReference type="ARBA" id="ARBA00022692"/>
    </source>
</evidence>
<dbReference type="PANTHER" id="PTHR33452">
    <property type="entry name" value="OXIDOREDUCTASE CATD-RELATED"/>
    <property type="match status" value="1"/>
</dbReference>
<reference evidence="8 9" key="1">
    <citation type="submission" date="2019-12" db="EMBL/GenBank/DDBJ databases">
        <title>Genomic-based taxomic classification of the family Erythrobacteraceae.</title>
        <authorList>
            <person name="Xu L."/>
        </authorList>
    </citation>
    <scope>NUCLEOTIDE SEQUENCE [LARGE SCALE GENOMIC DNA]</scope>
    <source>
        <strain evidence="8 9">KCTC 42006</strain>
    </source>
</reference>
<gene>
    <name evidence="8" type="ORF">GRI35_03925</name>
</gene>
<evidence type="ECO:0000313" key="8">
    <source>
        <dbReference type="EMBL" id="MXO82523.1"/>
    </source>
</evidence>
<dbReference type="GO" id="GO:0005886">
    <property type="term" value="C:plasma membrane"/>
    <property type="evidence" value="ECO:0007669"/>
    <property type="project" value="UniProtKB-SubCell"/>
</dbReference>
<evidence type="ECO:0000256" key="2">
    <source>
        <dbReference type="ARBA" id="ARBA00006679"/>
    </source>
</evidence>
<dbReference type="RefSeq" id="WP_160612963.1">
    <property type="nucleotide sequence ID" value="NZ_JAUFQM010000001.1"/>
</dbReference>
<comment type="caution">
    <text evidence="8">The sequence shown here is derived from an EMBL/GenBank/DDBJ whole genome shotgun (WGS) entry which is preliminary data.</text>
</comment>
<dbReference type="Pfam" id="PF07681">
    <property type="entry name" value="DoxX"/>
    <property type="match status" value="1"/>
</dbReference>
<evidence type="ECO:0000256" key="5">
    <source>
        <dbReference type="ARBA" id="ARBA00022989"/>
    </source>
</evidence>
<dbReference type="InterPro" id="IPR051907">
    <property type="entry name" value="DoxX-like_oxidoreductase"/>
</dbReference>
<protein>
    <submittedName>
        <fullName evidence="8">DoxX family membrane protein</fullName>
    </submittedName>
</protein>
<evidence type="ECO:0000313" key="9">
    <source>
        <dbReference type="Proteomes" id="UP000460290"/>
    </source>
</evidence>
<organism evidence="8 9">
    <name type="scientific">Pontixanthobacter aestiaquae</name>
    <dbReference type="NCBI Taxonomy" id="1509367"/>
    <lineage>
        <taxon>Bacteria</taxon>
        <taxon>Pseudomonadati</taxon>
        <taxon>Pseudomonadota</taxon>
        <taxon>Alphaproteobacteria</taxon>
        <taxon>Sphingomonadales</taxon>
        <taxon>Erythrobacteraceae</taxon>
        <taxon>Pontixanthobacter</taxon>
    </lineage>
</organism>
<keyword evidence="3" id="KW-1003">Cell membrane</keyword>
<dbReference type="AlphaFoldDB" id="A0A844Z6N8"/>
<comment type="subcellular location">
    <subcellularLocation>
        <location evidence="1">Cell membrane</location>
        <topology evidence="1">Multi-pass membrane protein</topology>
    </subcellularLocation>
</comment>
<name>A0A844Z6N8_9SPHN</name>
<keyword evidence="4 7" id="KW-0812">Transmembrane</keyword>
<dbReference type="InterPro" id="IPR032808">
    <property type="entry name" value="DoxX"/>
</dbReference>
<evidence type="ECO:0000256" key="1">
    <source>
        <dbReference type="ARBA" id="ARBA00004651"/>
    </source>
</evidence>
<sequence>MRRITTIYDRATGFLSGRFFESLALLLTRLALAGVFWRSYKTKVVEGTWFQIGETQYYLFEEFGLPLSPDIMVPVTTYAEFAIPILVGLGIFTRFSAAALMGMALVIQLLVFPTSAHFFGWAITIIALAMILISRGAGIFSFDALVTKVRSAAKD</sequence>
<feature type="transmembrane region" description="Helical" evidence="7">
    <location>
        <begin position="125"/>
        <end position="146"/>
    </location>
</feature>
<evidence type="ECO:0000256" key="3">
    <source>
        <dbReference type="ARBA" id="ARBA00022475"/>
    </source>
</evidence>
<dbReference type="OrthoDB" id="121744at2"/>
<comment type="similarity">
    <text evidence="2">Belongs to the DoxX family.</text>
</comment>